<feature type="region of interest" description="Disordered" evidence="1">
    <location>
        <begin position="52"/>
        <end position="76"/>
    </location>
</feature>
<reference evidence="2" key="1">
    <citation type="submission" date="2018-01" db="EMBL/GenBank/DDBJ databases">
        <title>An insight into the sialome of Amazonian anophelines.</title>
        <authorList>
            <person name="Ribeiro J.M."/>
            <person name="Scarpassa V."/>
            <person name="Calvo E."/>
        </authorList>
    </citation>
    <scope>NUCLEOTIDE SEQUENCE</scope>
</reference>
<evidence type="ECO:0000256" key="1">
    <source>
        <dbReference type="SAM" id="MobiDB-lite"/>
    </source>
</evidence>
<protein>
    <submittedName>
        <fullName evidence="2">Putative secreted protein</fullName>
    </submittedName>
</protein>
<organism evidence="2">
    <name type="scientific">Anopheles darlingi</name>
    <name type="common">Mosquito</name>
    <dbReference type="NCBI Taxonomy" id="43151"/>
    <lineage>
        <taxon>Eukaryota</taxon>
        <taxon>Metazoa</taxon>
        <taxon>Ecdysozoa</taxon>
        <taxon>Arthropoda</taxon>
        <taxon>Hexapoda</taxon>
        <taxon>Insecta</taxon>
        <taxon>Pterygota</taxon>
        <taxon>Neoptera</taxon>
        <taxon>Endopterygota</taxon>
        <taxon>Diptera</taxon>
        <taxon>Nematocera</taxon>
        <taxon>Culicoidea</taxon>
        <taxon>Culicidae</taxon>
        <taxon>Anophelinae</taxon>
        <taxon>Anopheles</taxon>
    </lineage>
</organism>
<name>A0A2M4D629_ANODA</name>
<accession>A0A2M4D629</accession>
<dbReference type="AlphaFoldDB" id="A0A2M4D629"/>
<dbReference type="EMBL" id="GGFL01008829">
    <property type="protein sequence ID" value="MBW73007.1"/>
    <property type="molecule type" value="Transcribed_RNA"/>
</dbReference>
<sequence length="76" mass="8312">MSVYFRLAHLFMLAEHKRVMCAQQDCLSRDGVVSGGADLLGVDSENKGIQSLLTPHTHTHGHTDRNPIPGSRGRTS</sequence>
<evidence type="ECO:0000313" key="2">
    <source>
        <dbReference type="EMBL" id="MBW73007.1"/>
    </source>
</evidence>
<proteinExistence type="predicted"/>